<feature type="transmembrane region" description="Helical" evidence="1">
    <location>
        <begin position="47"/>
        <end position="65"/>
    </location>
</feature>
<reference evidence="2 3" key="1">
    <citation type="submission" date="2017-08" db="EMBL/GenBank/DDBJ databases">
        <authorList>
            <person name="de Groot N.N."/>
        </authorList>
    </citation>
    <scope>NUCLEOTIDE SEQUENCE [LARGE SCALE GENOMIC DNA]</scope>
    <source>
        <strain evidence="2 3">USBA 78</strain>
    </source>
</reference>
<proteinExistence type="predicted"/>
<keyword evidence="1" id="KW-1133">Transmembrane helix</keyword>
<keyword evidence="1" id="KW-0472">Membrane</keyword>
<evidence type="ECO:0000256" key="1">
    <source>
        <dbReference type="SAM" id="Phobius"/>
    </source>
</evidence>
<name>A0A285TM30_9PROT</name>
<dbReference type="Proteomes" id="UP000219068">
    <property type="component" value="Unassembled WGS sequence"/>
</dbReference>
<sequence length="154" mass="17768">MIRWCYISFMALLTGLYGFRVAGQYVQRTDPVPWLPAAHLWQDGGLDYAYASLLQIAVLLFMAISTFRAARHAIVPRRWKRRLSHLIGWGYLAVTVVRMVPGISVPPTYAWLETSFALFFHLVVAIYMIALAVYLDYDATRRKEHYYQAYGTPD</sequence>
<evidence type="ECO:0000313" key="3">
    <source>
        <dbReference type="Proteomes" id="UP000219068"/>
    </source>
</evidence>
<gene>
    <name evidence="2" type="ORF">SAMN05428964_10485</name>
</gene>
<keyword evidence="1" id="KW-0812">Transmembrane</keyword>
<accession>A0A285TM30</accession>
<evidence type="ECO:0000313" key="2">
    <source>
        <dbReference type="EMBL" id="SOC23515.1"/>
    </source>
</evidence>
<feature type="transmembrane region" description="Helical" evidence="1">
    <location>
        <begin position="116"/>
        <end position="135"/>
    </location>
</feature>
<dbReference type="AlphaFoldDB" id="A0A285TM30"/>
<feature type="transmembrane region" description="Helical" evidence="1">
    <location>
        <begin position="86"/>
        <end position="104"/>
    </location>
</feature>
<dbReference type="EMBL" id="OBMM01000004">
    <property type="protein sequence ID" value="SOC23515.1"/>
    <property type="molecule type" value="Genomic_DNA"/>
</dbReference>
<protein>
    <submittedName>
        <fullName evidence="2">Uncharacterized protein</fullName>
    </submittedName>
</protein>
<organism evidence="2 3">
    <name type="scientific">Thalassospira xiamenensis</name>
    <dbReference type="NCBI Taxonomy" id="220697"/>
    <lineage>
        <taxon>Bacteria</taxon>
        <taxon>Pseudomonadati</taxon>
        <taxon>Pseudomonadota</taxon>
        <taxon>Alphaproteobacteria</taxon>
        <taxon>Rhodospirillales</taxon>
        <taxon>Thalassospiraceae</taxon>
        <taxon>Thalassospira</taxon>
    </lineage>
</organism>
<dbReference type="RefSeq" id="WP_097052342.1">
    <property type="nucleotide sequence ID" value="NZ_OBMM01000004.1"/>
</dbReference>